<evidence type="ECO:0000256" key="5">
    <source>
        <dbReference type="SAM" id="MobiDB-lite"/>
    </source>
</evidence>
<feature type="compositionally biased region" description="Acidic residues" evidence="5">
    <location>
        <begin position="374"/>
        <end position="383"/>
    </location>
</feature>
<feature type="compositionally biased region" description="Basic and acidic residues" evidence="5">
    <location>
        <begin position="404"/>
        <end position="418"/>
    </location>
</feature>
<evidence type="ECO:0000256" key="3">
    <source>
        <dbReference type="ARBA" id="ARBA00023034"/>
    </source>
</evidence>
<evidence type="ECO:0000313" key="8">
    <source>
        <dbReference type="EMBL" id="KAA0161369.1"/>
    </source>
</evidence>
<dbReference type="Gene3D" id="2.30.42.10">
    <property type="match status" value="2"/>
</dbReference>
<accession>A0A5A8D8L9</accession>
<evidence type="ECO:0000313" key="7">
    <source>
        <dbReference type="EMBL" id="CAD8566260.1"/>
    </source>
</evidence>
<dbReference type="PANTHER" id="PTHR12893">
    <property type="entry name" value="GOLGI REASSEMBLY STACKING PROTEIN GRASP"/>
    <property type="match status" value="1"/>
</dbReference>
<dbReference type="GO" id="GO:0007030">
    <property type="term" value="P:Golgi organization"/>
    <property type="evidence" value="ECO:0007669"/>
    <property type="project" value="TreeGrafter"/>
</dbReference>
<gene>
    <name evidence="7" type="ORF">CROE0942_LOCUS10639</name>
    <name evidence="10" type="ORF">FNF27_06129</name>
    <name evidence="9" type="ORF">FNF28_04943</name>
    <name evidence="8" type="ORF">FNF31_03828</name>
</gene>
<evidence type="ECO:0000256" key="4">
    <source>
        <dbReference type="ARBA" id="ARBA00023136"/>
    </source>
</evidence>
<dbReference type="SUPFAM" id="SSF50156">
    <property type="entry name" value="PDZ domain-like"/>
    <property type="match status" value="1"/>
</dbReference>
<dbReference type="OrthoDB" id="3318at2759"/>
<dbReference type="Proteomes" id="UP000324907">
    <property type="component" value="Unassembled WGS sequence"/>
</dbReference>
<sequence length="487" mass="50974">MGIAESVLGGEEADFDAEFGEEGAWLGEDGEGSQAQSTPRTVVDADAEARQLPDRGLRVMSVEFGSPAATGRVVAFGSERAAALAGPHHRGLITFTDIILSANGVECGDDGEEFLRIVRAVVAETGSQQSVASQAAQRPGGSLDLEVLESLTNTLRIVRLRPGPWEGHGLLGITVEPAFVSDTDVDEDPDLAALDEAATSGGYALPVASRARLDVLRVDGVLPHGPAALARMSPAGDVILGADGAVFSGVEGFGDHLHAARGTVTTLHVFNERRCTVRDVPLFVTTRRWGVDGEHEGIGLVLSSGFVGRLAEPSSLPRVEWAVLPQRAVRRGPGAPQTETKPRRHGPTETLVRGMAATAPSSGPQTRLAGADQWGDDWQEEDGSPGVTRTLWSSTSPPEAAVTARDEPSRQSDGDTPQKTDASAGGPIRAVEAGEPSQEADAELLSGSATDLWHSLDTVEAREASLANAHGEGQWRSGDAPFAEPEV</sequence>
<dbReference type="Pfam" id="PF04495">
    <property type="entry name" value="GRASP55_65"/>
    <property type="match status" value="1"/>
</dbReference>
<comment type="subcellular location">
    <subcellularLocation>
        <location evidence="1">Golgi apparatus membrane</location>
    </subcellularLocation>
</comment>
<dbReference type="InterPro" id="IPR024958">
    <property type="entry name" value="GRASP_PDZ"/>
</dbReference>
<proteinExistence type="predicted"/>
<evidence type="ECO:0000256" key="1">
    <source>
        <dbReference type="ARBA" id="ARBA00004394"/>
    </source>
</evidence>
<keyword evidence="2" id="KW-0677">Repeat</keyword>
<feature type="region of interest" description="Disordered" evidence="5">
    <location>
        <begin position="356"/>
        <end position="446"/>
    </location>
</feature>
<dbReference type="Proteomes" id="UP000325113">
    <property type="component" value="Unassembled WGS sequence"/>
</dbReference>
<reference evidence="11 12" key="1">
    <citation type="submission" date="2019-07" db="EMBL/GenBank/DDBJ databases">
        <title>Genomes of Cafeteria roenbergensis.</title>
        <authorList>
            <person name="Fischer M.G."/>
            <person name="Hackl T."/>
            <person name="Roman M."/>
        </authorList>
    </citation>
    <scope>NUCLEOTIDE SEQUENCE [LARGE SCALE GENOMIC DNA]</scope>
    <source>
        <strain evidence="8 12">Cflag</strain>
        <strain evidence="10 11">E4-10P</strain>
        <strain evidence="9">RCC970-E3</strain>
    </source>
</reference>
<name>A0A5A8D8L9_CAFRO</name>
<dbReference type="EMBL" id="VLTM01000036">
    <property type="protein sequence ID" value="KAA0161369.1"/>
    <property type="molecule type" value="Genomic_DNA"/>
</dbReference>
<organism evidence="9">
    <name type="scientific">Cafeteria roenbergensis</name>
    <name type="common">Marine flagellate</name>
    <dbReference type="NCBI Taxonomy" id="33653"/>
    <lineage>
        <taxon>Eukaryota</taxon>
        <taxon>Sar</taxon>
        <taxon>Stramenopiles</taxon>
        <taxon>Bigyra</taxon>
        <taxon>Opalozoa</taxon>
        <taxon>Bicosoecida</taxon>
        <taxon>Cafeteriaceae</taxon>
        <taxon>Cafeteria</taxon>
    </lineage>
</organism>
<protein>
    <recommendedName>
        <fullName evidence="6">PDZ GRASP-type domain-containing protein</fullName>
    </recommendedName>
</protein>
<dbReference type="InterPro" id="IPR036034">
    <property type="entry name" value="PDZ_sf"/>
</dbReference>
<evidence type="ECO:0000313" key="12">
    <source>
        <dbReference type="Proteomes" id="UP000325113"/>
    </source>
</evidence>
<dbReference type="EMBL" id="VLTO01000050">
    <property type="protein sequence ID" value="KAA0172094.1"/>
    <property type="molecule type" value="Genomic_DNA"/>
</dbReference>
<dbReference type="EMBL" id="HBET01015823">
    <property type="protein sequence ID" value="CAD8566260.1"/>
    <property type="molecule type" value="Transcribed_RNA"/>
</dbReference>
<evidence type="ECO:0000313" key="11">
    <source>
        <dbReference type="Proteomes" id="UP000322899"/>
    </source>
</evidence>
<feature type="region of interest" description="Disordered" evidence="5">
    <location>
        <begin position="330"/>
        <end position="349"/>
    </location>
</feature>
<feature type="domain" description="PDZ GRASP-type" evidence="6">
    <location>
        <begin position="211"/>
        <end position="310"/>
    </location>
</feature>
<dbReference type="Proteomes" id="UP000322899">
    <property type="component" value="Unassembled WGS sequence"/>
</dbReference>
<evidence type="ECO:0000313" key="9">
    <source>
        <dbReference type="EMBL" id="KAA0161756.1"/>
    </source>
</evidence>
<evidence type="ECO:0000256" key="2">
    <source>
        <dbReference type="ARBA" id="ARBA00022737"/>
    </source>
</evidence>
<dbReference type="EMBL" id="VLTL01000090">
    <property type="protein sequence ID" value="KAA0161756.1"/>
    <property type="molecule type" value="Genomic_DNA"/>
</dbReference>
<keyword evidence="4" id="KW-0472">Membrane</keyword>
<keyword evidence="3" id="KW-0333">Golgi apparatus</keyword>
<reference evidence="7" key="2">
    <citation type="submission" date="2021-01" db="EMBL/GenBank/DDBJ databases">
        <authorList>
            <person name="Corre E."/>
            <person name="Pelletier E."/>
            <person name="Niang G."/>
            <person name="Scheremetjew M."/>
            <person name="Finn R."/>
            <person name="Kale V."/>
            <person name="Holt S."/>
            <person name="Cochrane G."/>
            <person name="Meng A."/>
            <person name="Brown T."/>
            <person name="Cohen L."/>
        </authorList>
    </citation>
    <scope>NUCLEOTIDE SEQUENCE</scope>
    <source>
        <strain evidence="7">E4-10</strain>
    </source>
</reference>
<feature type="region of interest" description="Disordered" evidence="5">
    <location>
        <begin position="464"/>
        <end position="487"/>
    </location>
</feature>
<dbReference type="PANTHER" id="PTHR12893:SF0">
    <property type="entry name" value="GRASP65"/>
    <property type="match status" value="1"/>
</dbReference>
<evidence type="ECO:0000259" key="6">
    <source>
        <dbReference type="Pfam" id="PF04495"/>
    </source>
</evidence>
<dbReference type="InterPro" id="IPR007583">
    <property type="entry name" value="GRASP55_65"/>
</dbReference>
<evidence type="ECO:0000313" key="10">
    <source>
        <dbReference type="EMBL" id="KAA0172094.1"/>
    </source>
</evidence>
<dbReference type="GO" id="GO:0000139">
    <property type="term" value="C:Golgi membrane"/>
    <property type="evidence" value="ECO:0007669"/>
    <property type="project" value="UniProtKB-SubCell"/>
</dbReference>
<dbReference type="AlphaFoldDB" id="A0A5A8D8L9"/>